<dbReference type="Gene3D" id="3.40.630.30">
    <property type="match status" value="1"/>
</dbReference>
<dbReference type="CDD" id="cd04301">
    <property type="entry name" value="NAT_SF"/>
    <property type="match status" value="1"/>
</dbReference>
<comment type="caution">
    <text evidence="4">The sequence shown here is derived from an EMBL/GenBank/DDBJ whole genome shotgun (WGS) entry which is preliminary data.</text>
</comment>
<protein>
    <submittedName>
        <fullName evidence="4">Ribosomal protein S18 acetylase RimI-like enzyme</fullName>
    </submittedName>
</protein>
<evidence type="ECO:0000259" key="3">
    <source>
        <dbReference type="PROSITE" id="PS51186"/>
    </source>
</evidence>
<evidence type="ECO:0000313" key="4">
    <source>
        <dbReference type="EMBL" id="TDP63929.1"/>
    </source>
</evidence>
<proteinExistence type="predicted"/>
<dbReference type="InterPro" id="IPR050832">
    <property type="entry name" value="Bact_Acetyltransf"/>
</dbReference>
<dbReference type="PROSITE" id="PS51186">
    <property type="entry name" value="GNAT"/>
    <property type="match status" value="1"/>
</dbReference>
<sequence>MSRQLSQYQVRPATLRDAKAIAQVHVAASQAAYAGLVPEDHLKSLSVEKRQAFWREAIDLCEPQVLVATENDQIVGFVGFDRSRDKGTPATTGEIWAIYANPALWGTGVGAALWEAARDGLVEEGCTKATLWTLWRNERALTFFDQAGFKADKGSARTTEIGGAKIEEIRLQRAIV</sequence>
<organism evidence="4 5">
    <name type="scientific">Roseateles toxinivorans</name>
    <dbReference type="NCBI Taxonomy" id="270368"/>
    <lineage>
        <taxon>Bacteria</taxon>
        <taxon>Pseudomonadati</taxon>
        <taxon>Pseudomonadota</taxon>
        <taxon>Betaproteobacteria</taxon>
        <taxon>Burkholderiales</taxon>
        <taxon>Sphaerotilaceae</taxon>
        <taxon>Roseateles</taxon>
    </lineage>
</organism>
<dbReference type="InParanoid" id="A0A4R6QL98"/>
<keyword evidence="1" id="KW-0808">Transferase</keyword>
<dbReference type="InterPro" id="IPR016181">
    <property type="entry name" value="Acyl_CoA_acyltransferase"/>
</dbReference>
<dbReference type="InterPro" id="IPR000182">
    <property type="entry name" value="GNAT_dom"/>
</dbReference>
<keyword evidence="5" id="KW-1185">Reference proteome</keyword>
<dbReference type="GO" id="GO:0005840">
    <property type="term" value="C:ribosome"/>
    <property type="evidence" value="ECO:0007669"/>
    <property type="project" value="UniProtKB-KW"/>
</dbReference>
<dbReference type="PANTHER" id="PTHR43877">
    <property type="entry name" value="AMINOALKYLPHOSPHONATE N-ACETYLTRANSFERASE-RELATED-RELATED"/>
    <property type="match status" value="1"/>
</dbReference>
<keyword evidence="4" id="KW-0689">Ribosomal protein</keyword>
<dbReference type="SUPFAM" id="SSF55729">
    <property type="entry name" value="Acyl-CoA N-acyltransferases (Nat)"/>
    <property type="match status" value="1"/>
</dbReference>
<dbReference type="AlphaFoldDB" id="A0A4R6QL98"/>
<keyword evidence="2" id="KW-0012">Acyltransferase</keyword>
<dbReference type="Pfam" id="PF00583">
    <property type="entry name" value="Acetyltransf_1"/>
    <property type="match status" value="1"/>
</dbReference>
<keyword evidence="4" id="KW-0687">Ribonucleoprotein</keyword>
<dbReference type="GO" id="GO:0016747">
    <property type="term" value="F:acyltransferase activity, transferring groups other than amino-acyl groups"/>
    <property type="evidence" value="ECO:0007669"/>
    <property type="project" value="InterPro"/>
</dbReference>
<dbReference type="Proteomes" id="UP000295361">
    <property type="component" value="Unassembled WGS sequence"/>
</dbReference>
<accession>A0A4R6QL98</accession>
<evidence type="ECO:0000313" key="5">
    <source>
        <dbReference type="Proteomes" id="UP000295361"/>
    </source>
</evidence>
<reference evidence="4 5" key="1">
    <citation type="submission" date="2019-03" db="EMBL/GenBank/DDBJ databases">
        <title>Genomic Encyclopedia of Type Strains, Phase IV (KMG-IV): sequencing the most valuable type-strain genomes for metagenomic binning, comparative biology and taxonomic classification.</title>
        <authorList>
            <person name="Goeker M."/>
        </authorList>
    </citation>
    <scope>NUCLEOTIDE SEQUENCE [LARGE SCALE GENOMIC DNA]</scope>
    <source>
        <strain evidence="4 5">DSM 16998</strain>
    </source>
</reference>
<dbReference type="EMBL" id="SNXS01000004">
    <property type="protein sequence ID" value="TDP63929.1"/>
    <property type="molecule type" value="Genomic_DNA"/>
</dbReference>
<evidence type="ECO:0000256" key="1">
    <source>
        <dbReference type="ARBA" id="ARBA00022679"/>
    </source>
</evidence>
<gene>
    <name evidence="4" type="ORF">DES47_104211</name>
</gene>
<dbReference type="RefSeq" id="WP_243748335.1">
    <property type="nucleotide sequence ID" value="NZ_SNXS01000004.1"/>
</dbReference>
<feature type="domain" description="N-acetyltransferase" evidence="3">
    <location>
        <begin position="8"/>
        <end position="172"/>
    </location>
</feature>
<dbReference type="PANTHER" id="PTHR43877:SF2">
    <property type="entry name" value="AMINOALKYLPHOSPHONATE N-ACETYLTRANSFERASE-RELATED"/>
    <property type="match status" value="1"/>
</dbReference>
<name>A0A4R6QL98_9BURK</name>
<evidence type="ECO:0000256" key="2">
    <source>
        <dbReference type="ARBA" id="ARBA00023315"/>
    </source>
</evidence>